<accession>A0AAD5B3U2</accession>
<keyword evidence="2" id="KW-1185">Reference proteome</keyword>
<protein>
    <submittedName>
        <fullName evidence="1">Zinc finger BED domain-containing protein 1-like</fullName>
    </submittedName>
</protein>
<dbReference type="InterPro" id="IPR052035">
    <property type="entry name" value="ZnF_BED_domain_contain"/>
</dbReference>
<dbReference type="PANTHER" id="PTHR46481:SF9">
    <property type="entry name" value="ZINC FINGER BED DOMAIN-CONTAINING PROTEIN 1-LIKE"/>
    <property type="match status" value="1"/>
</dbReference>
<dbReference type="AlphaFoldDB" id="A0AAD5B3U2"/>
<feature type="non-terminal residue" evidence="1">
    <location>
        <position position="224"/>
    </location>
</feature>
<feature type="non-terminal residue" evidence="1">
    <location>
        <position position="1"/>
    </location>
</feature>
<comment type="caution">
    <text evidence="1">The sequence shown here is derived from an EMBL/GenBank/DDBJ whole genome shotgun (WGS) entry which is preliminary data.</text>
</comment>
<proteinExistence type="predicted"/>
<dbReference type="SUPFAM" id="SSF140996">
    <property type="entry name" value="Hermes dimerisation domain"/>
    <property type="match status" value="1"/>
</dbReference>
<dbReference type="Proteomes" id="UP001205998">
    <property type="component" value="Unassembled WGS sequence"/>
</dbReference>
<dbReference type="PANTHER" id="PTHR46481">
    <property type="entry name" value="ZINC FINGER BED DOMAIN-CONTAINING PROTEIN 4"/>
    <property type="match status" value="1"/>
</dbReference>
<sequence>ASGGEVRLQYEEVPASFKSVVWRQFGFAVEYNAEEEKKVNKKITVCKHCFTRVAYSNRKTFNMFAHLQHPAISLSEGRIAEQVIKSSKKQPSLTESFQHTYPTGSEKSMKIPQPVRVFIAKDLQPFSVIGDAGFCHLIKTLDPRYTILTEIIPDLYKKTCNSIVYELAQAQSLVLTTDSWTSWATVSYLTVTVPYMSDWEMKSAVLQTHPLYESHTSAHSAEEL</sequence>
<reference evidence="1" key="1">
    <citation type="submission" date="2018-07" db="EMBL/GenBank/DDBJ databases">
        <title>Comparative genomics of catfishes provides insights into carnivory and benthic adaptation.</title>
        <authorList>
            <person name="Zhang Y."/>
            <person name="Wang D."/>
            <person name="Peng Z."/>
            <person name="Zheng S."/>
            <person name="Shao F."/>
            <person name="Tao W."/>
        </authorList>
    </citation>
    <scope>NUCLEOTIDE SEQUENCE</scope>
    <source>
        <strain evidence="1">Chongqing</strain>
    </source>
</reference>
<name>A0AAD5B3U2_SILAS</name>
<dbReference type="EMBL" id="MU551526">
    <property type="protein sequence ID" value="KAI5626840.1"/>
    <property type="molecule type" value="Genomic_DNA"/>
</dbReference>
<gene>
    <name evidence="1" type="ORF">C0J50_13338</name>
</gene>
<evidence type="ECO:0000313" key="1">
    <source>
        <dbReference type="EMBL" id="KAI5626840.1"/>
    </source>
</evidence>
<organism evidence="1 2">
    <name type="scientific">Silurus asotus</name>
    <name type="common">Amur catfish</name>
    <name type="synonym">Parasilurus asotus</name>
    <dbReference type="NCBI Taxonomy" id="30991"/>
    <lineage>
        <taxon>Eukaryota</taxon>
        <taxon>Metazoa</taxon>
        <taxon>Chordata</taxon>
        <taxon>Craniata</taxon>
        <taxon>Vertebrata</taxon>
        <taxon>Euteleostomi</taxon>
        <taxon>Actinopterygii</taxon>
        <taxon>Neopterygii</taxon>
        <taxon>Teleostei</taxon>
        <taxon>Ostariophysi</taxon>
        <taxon>Siluriformes</taxon>
        <taxon>Siluridae</taxon>
        <taxon>Silurus</taxon>
    </lineage>
</organism>
<evidence type="ECO:0000313" key="2">
    <source>
        <dbReference type="Proteomes" id="UP001205998"/>
    </source>
</evidence>